<dbReference type="SUPFAM" id="SSF63748">
    <property type="entry name" value="Tudor/PWWP/MBT"/>
    <property type="match status" value="1"/>
</dbReference>
<dbReference type="RefSeq" id="XP_039127947.1">
    <property type="nucleotide sequence ID" value="XM_039272013.1"/>
</dbReference>
<dbReference type="InterPro" id="IPR000313">
    <property type="entry name" value="PWWP_dom"/>
</dbReference>
<feature type="region of interest" description="Disordered" evidence="1">
    <location>
        <begin position="348"/>
        <end position="427"/>
    </location>
</feature>
<reference evidence="4" key="2">
    <citation type="submission" date="2025-08" db="UniProtKB">
        <authorList>
            <consortium name="RefSeq"/>
        </authorList>
    </citation>
    <scope>IDENTIFICATION</scope>
</reference>
<sequence>MDSSDGWAAVGAIVWVRRRNGSWWPGRILGPGELAESHLLSPRSGTPVKLLGREDASVDWYNLEKSKRVKPFRCGEFDACIKKAEASQKIPIKKREKYARREDAILHALQLEKQQSLGTNSSCLSNNSLGTLKREKSHCSSSDIHRPCSSNQTSQTLSKRVASSPEEEDLGRSFYVENTRNFKEYKDDPYEAIPCSSGLQDFDLPVVPPKSKLSQSVSQVRSQRSTNAFVDPLPVSGSMAVVSYEYSEPNSLVYQGKRSHGSRTEETTVKRCDRRQPLAIVLQNSTGFPDSQFTPLSHDSGTIPNQVSKDHVGVIHRVKRSRCVYQPADAIDSPDQLGQPSKDITTTATRFGRDASMNRAKRSRCVSLTADTDDSSDQLEHSCEETATKANHVVMDNSHYPPSYSSEESTDSSSSEADESDSSATDSMEAYMGEEANLLAGKNGNKKNKGMPPYSIMPRSHSHKKIGDDSAEVGTSMWHLKGNYNIQNLERRSMNDLDENIHKFADAWDGSSDNASYGSEEATFKMKRMGSSGRSPYKKRKFDHYFDEAYQGASIDSYLGNPSHPLALQEAKDSSTDFDDDNYMVSMSRWEADEPSHVVRRKYWEESEECSSPVYAGQFRQGRRPMLIDVDLEVQARYQREHVPWVSMMSRLNGKSIVGHPIHVEILEDGSADLLVSRRESNLSGSTPSFSFWTTAKRTAKQRTPRPIPASSAFKDRDPDLFEHTNNLKSKHPMKNAQSVLFNQESRLGTKGTSHLRRSSSTKSQRKVSKRTSLASQKTCALSSFSGVSKRHGEIGDFKFTESGDALAGLIRLEGSVPLVTCVPVKVAFSRILESIGRQPPSCHRGLNASYVARNALHA</sequence>
<evidence type="ECO:0000256" key="1">
    <source>
        <dbReference type="SAM" id="MobiDB-lite"/>
    </source>
</evidence>
<evidence type="ECO:0000313" key="4">
    <source>
        <dbReference type="RefSeq" id="XP_039127947.1"/>
    </source>
</evidence>
<dbReference type="Gene3D" id="2.30.30.140">
    <property type="match status" value="1"/>
</dbReference>
<evidence type="ECO:0000259" key="2">
    <source>
        <dbReference type="PROSITE" id="PS50812"/>
    </source>
</evidence>
<feature type="compositionally biased region" description="Polar residues" evidence="1">
    <location>
        <begin position="148"/>
        <end position="158"/>
    </location>
</feature>
<accession>A0AB40BMJ3</accession>
<dbReference type="Proteomes" id="UP001515500">
    <property type="component" value="Chromosome 1"/>
</dbReference>
<dbReference type="GeneID" id="120264092"/>
<dbReference type="PANTHER" id="PTHR33697">
    <property type="entry name" value="T17B22.17 PROTEIN-RELATED"/>
    <property type="match status" value="1"/>
</dbReference>
<feature type="region of interest" description="Disordered" evidence="1">
    <location>
        <begin position="745"/>
        <end position="773"/>
    </location>
</feature>
<gene>
    <name evidence="4" type="primary">LOC120264092</name>
</gene>
<feature type="compositionally biased region" description="Basic and acidic residues" evidence="1">
    <location>
        <begin position="714"/>
        <end position="723"/>
    </location>
</feature>
<feature type="region of interest" description="Disordered" evidence="1">
    <location>
        <begin position="140"/>
        <end position="172"/>
    </location>
</feature>
<feature type="domain" description="PWWP" evidence="2">
    <location>
        <begin position="10"/>
        <end position="65"/>
    </location>
</feature>
<dbReference type="AlphaFoldDB" id="A0AB40BMJ3"/>
<keyword evidence="3" id="KW-1185">Reference proteome</keyword>
<proteinExistence type="predicted"/>
<dbReference type="InterPro" id="IPR044679">
    <property type="entry name" value="PWWP2-like"/>
</dbReference>
<feature type="region of interest" description="Disordered" evidence="1">
    <location>
        <begin position="697"/>
        <end position="730"/>
    </location>
</feature>
<dbReference type="Pfam" id="PF00855">
    <property type="entry name" value="PWWP"/>
    <property type="match status" value="1"/>
</dbReference>
<feature type="compositionally biased region" description="Basic and acidic residues" evidence="1">
    <location>
        <begin position="378"/>
        <end position="387"/>
    </location>
</feature>
<protein>
    <submittedName>
        <fullName evidence="4">Uncharacterized protein LOC120264092</fullName>
    </submittedName>
</protein>
<feature type="compositionally biased region" description="Low complexity" evidence="1">
    <location>
        <begin position="405"/>
        <end position="415"/>
    </location>
</feature>
<feature type="compositionally biased region" description="Basic residues" evidence="1">
    <location>
        <begin position="754"/>
        <end position="770"/>
    </location>
</feature>
<evidence type="ECO:0000313" key="3">
    <source>
        <dbReference type="Proteomes" id="UP001515500"/>
    </source>
</evidence>
<organism evidence="3 4">
    <name type="scientific">Dioscorea cayennensis subsp. rotundata</name>
    <name type="common">White Guinea yam</name>
    <name type="synonym">Dioscorea rotundata</name>
    <dbReference type="NCBI Taxonomy" id="55577"/>
    <lineage>
        <taxon>Eukaryota</taxon>
        <taxon>Viridiplantae</taxon>
        <taxon>Streptophyta</taxon>
        <taxon>Embryophyta</taxon>
        <taxon>Tracheophyta</taxon>
        <taxon>Spermatophyta</taxon>
        <taxon>Magnoliopsida</taxon>
        <taxon>Liliopsida</taxon>
        <taxon>Dioscoreales</taxon>
        <taxon>Dioscoreaceae</taxon>
        <taxon>Dioscorea</taxon>
    </lineage>
</organism>
<dbReference type="PANTHER" id="PTHR33697:SF2">
    <property type="entry name" value="T17B22.17 PROTEIN"/>
    <property type="match status" value="1"/>
</dbReference>
<name>A0AB40BMJ3_DIOCR</name>
<dbReference type="CDD" id="cd05162">
    <property type="entry name" value="PWWP"/>
    <property type="match status" value="1"/>
</dbReference>
<dbReference type="PROSITE" id="PS50812">
    <property type="entry name" value="PWWP"/>
    <property type="match status" value="1"/>
</dbReference>
<reference evidence="3" key="1">
    <citation type="submission" date="2025-05" db="UniProtKB">
        <authorList>
            <consortium name="RefSeq"/>
        </authorList>
    </citation>
    <scope>NUCLEOTIDE SEQUENCE [LARGE SCALE GENOMIC DNA]</scope>
</reference>